<accession>A0A158KFR5</accession>
<feature type="chain" id="PRO_5011113466" description="Lipoprotein" evidence="1">
    <location>
        <begin position="25"/>
        <end position="111"/>
    </location>
</feature>
<sequence length="111" mass="11793">MKRKMIAAAMLATALSGCATKQFASVGEVTPFERTTLTCREIDIEMAKTQGVQKTISEQDKFDGRSVLAFLGDFGIGNAMARSAAEDSAIKRMGELQATRAQKGCTSAAPV</sequence>
<evidence type="ECO:0000313" key="2">
    <source>
        <dbReference type="EMBL" id="SAL79400.1"/>
    </source>
</evidence>
<gene>
    <name evidence="2" type="ORF">AWB67_05444</name>
</gene>
<organism evidence="2 3">
    <name type="scientific">Caballeronia terrestris</name>
    <dbReference type="NCBI Taxonomy" id="1226301"/>
    <lineage>
        <taxon>Bacteria</taxon>
        <taxon>Pseudomonadati</taxon>
        <taxon>Pseudomonadota</taxon>
        <taxon>Betaproteobacteria</taxon>
        <taxon>Burkholderiales</taxon>
        <taxon>Burkholderiaceae</taxon>
        <taxon>Caballeronia</taxon>
    </lineage>
</organism>
<keyword evidence="3" id="KW-1185">Reference proteome</keyword>
<evidence type="ECO:0008006" key="4">
    <source>
        <dbReference type="Google" id="ProtNLM"/>
    </source>
</evidence>
<reference evidence="2" key="1">
    <citation type="submission" date="2016-01" db="EMBL/GenBank/DDBJ databases">
        <authorList>
            <person name="Peeters C."/>
        </authorList>
    </citation>
    <scope>NUCLEOTIDE SEQUENCE [LARGE SCALE GENOMIC DNA]</scope>
    <source>
        <strain evidence="2">LMG 22937</strain>
    </source>
</reference>
<feature type="signal peptide" evidence="1">
    <location>
        <begin position="1"/>
        <end position="24"/>
    </location>
</feature>
<dbReference type="PROSITE" id="PS51257">
    <property type="entry name" value="PROKAR_LIPOPROTEIN"/>
    <property type="match status" value="1"/>
</dbReference>
<evidence type="ECO:0000256" key="1">
    <source>
        <dbReference type="SAM" id="SignalP"/>
    </source>
</evidence>
<dbReference type="OrthoDB" id="7206526at2"/>
<comment type="caution">
    <text evidence="2">The sequence shown here is derived from an EMBL/GenBank/DDBJ whole genome shotgun (WGS) entry which is preliminary data.</text>
</comment>
<keyword evidence="1" id="KW-0732">Signal</keyword>
<proteinExistence type="predicted"/>
<evidence type="ECO:0000313" key="3">
    <source>
        <dbReference type="Proteomes" id="UP000054925"/>
    </source>
</evidence>
<name>A0A158KFR5_9BURK</name>
<protein>
    <recommendedName>
        <fullName evidence="4">Lipoprotein</fullName>
    </recommendedName>
</protein>
<dbReference type="Proteomes" id="UP000054925">
    <property type="component" value="Unassembled WGS sequence"/>
</dbReference>
<dbReference type="AlphaFoldDB" id="A0A158KFR5"/>
<dbReference type="EMBL" id="FCOL02000049">
    <property type="protein sequence ID" value="SAL79400.1"/>
    <property type="molecule type" value="Genomic_DNA"/>
</dbReference>